<dbReference type="EMBL" id="LSMT01000816">
    <property type="protein sequence ID" value="PFX14232.1"/>
    <property type="molecule type" value="Genomic_DNA"/>
</dbReference>
<dbReference type="Proteomes" id="UP000225706">
    <property type="component" value="Unassembled WGS sequence"/>
</dbReference>
<keyword evidence="3" id="KW-1185">Reference proteome</keyword>
<name>A0A2B4RDA7_STYPI</name>
<evidence type="ECO:0000313" key="2">
    <source>
        <dbReference type="EMBL" id="PFX14232.1"/>
    </source>
</evidence>
<feature type="compositionally biased region" description="Polar residues" evidence="1">
    <location>
        <begin position="202"/>
        <end position="215"/>
    </location>
</feature>
<reference evidence="3" key="1">
    <citation type="journal article" date="2017" name="bioRxiv">
        <title>Comparative analysis of the genomes of Stylophora pistillata and Acropora digitifera provides evidence for extensive differences between species of corals.</title>
        <authorList>
            <person name="Voolstra C.R."/>
            <person name="Li Y."/>
            <person name="Liew Y.J."/>
            <person name="Baumgarten S."/>
            <person name="Zoccola D."/>
            <person name="Flot J.-F."/>
            <person name="Tambutte S."/>
            <person name="Allemand D."/>
            <person name="Aranda M."/>
        </authorList>
    </citation>
    <scope>NUCLEOTIDE SEQUENCE [LARGE SCALE GENOMIC DNA]</scope>
</reference>
<gene>
    <name evidence="2" type="ORF">AWC38_SpisGene21627</name>
</gene>
<evidence type="ECO:0008006" key="4">
    <source>
        <dbReference type="Google" id="ProtNLM"/>
    </source>
</evidence>
<dbReference type="SUPFAM" id="SSF57716">
    <property type="entry name" value="Glucocorticoid receptor-like (DNA-binding domain)"/>
    <property type="match status" value="1"/>
</dbReference>
<proteinExistence type="predicted"/>
<evidence type="ECO:0000313" key="3">
    <source>
        <dbReference type="Proteomes" id="UP000225706"/>
    </source>
</evidence>
<protein>
    <recommendedName>
        <fullName evidence="4">THAP-type domain-containing protein</fullName>
    </recommendedName>
</protein>
<organism evidence="2 3">
    <name type="scientific">Stylophora pistillata</name>
    <name type="common">Smooth cauliflower coral</name>
    <dbReference type="NCBI Taxonomy" id="50429"/>
    <lineage>
        <taxon>Eukaryota</taxon>
        <taxon>Metazoa</taxon>
        <taxon>Cnidaria</taxon>
        <taxon>Anthozoa</taxon>
        <taxon>Hexacorallia</taxon>
        <taxon>Scleractinia</taxon>
        <taxon>Astrocoeniina</taxon>
        <taxon>Pocilloporidae</taxon>
        <taxon>Stylophora</taxon>
    </lineage>
</organism>
<dbReference type="AlphaFoldDB" id="A0A2B4RDA7"/>
<sequence>MEGFNAVGENLDQSVARIGIIANQQNDCSSCDSRIGFGTGGLHDDSNTCGNEAKHKSNNGDKHIKAMGSSSQTHMAMFRLFLLTRIFYNVLNEILRPSFIRVVICGLKLISQIKKGYTLVCSAHFKPDYMYRTITGLTRLKRGAVPSQFAWTKEGKERRPNKLEESKTIVEQQAQEQRRQFFVDSIQQDVEMEEEETASAGLETNASAEPMQVTSVDRPENENSQPDELSPEEQNEIF</sequence>
<accession>A0A2B4RDA7</accession>
<evidence type="ECO:0000256" key="1">
    <source>
        <dbReference type="SAM" id="MobiDB-lite"/>
    </source>
</evidence>
<comment type="caution">
    <text evidence="2">The sequence shown here is derived from an EMBL/GenBank/DDBJ whole genome shotgun (WGS) entry which is preliminary data.</text>
</comment>
<feature type="region of interest" description="Disordered" evidence="1">
    <location>
        <begin position="191"/>
        <end position="238"/>
    </location>
</feature>
<feature type="compositionally biased region" description="Acidic residues" evidence="1">
    <location>
        <begin position="229"/>
        <end position="238"/>
    </location>
</feature>